<dbReference type="PANTHER" id="PTHR24148">
    <property type="entry name" value="ANKYRIN REPEAT DOMAIN-CONTAINING PROTEIN 39 HOMOLOG-RELATED"/>
    <property type="match status" value="1"/>
</dbReference>
<dbReference type="OrthoDB" id="194358at2759"/>
<evidence type="ECO:0000313" key="3">
    <source>
        <dbReference type="EMBL" id="KAH7374686.1"/>
    </source>
</evidence>
<dbReference type="SMART" id="SM00248">
    <property type="entry name" value="ANK"/>
    <property type="match status" value="3"/>
</dbReference>
<organism evidence="3 4">
    <name type="scientific">Plectosphaerella cucumerina</name>
    <dbReference type="NCBI Taxonomy" id="40658"/>
    <lineage>
        <taxon>Eukaryota</taxon>
        <taxon>Fungi</taxon>
        <taxon>Dikarya</taxon>
        <taxon>Ascomycota</taxon>
        <taxon>Pezizomycotina</taxon>
        <taxon>Sordariomycetes</taxon>
        <taxon>Hypocreomycetidae</taxon>
        <taxon>Glomerellales</taxon>
        <taxon>Plectosphaerellaceae</taxon>
        <taxon>Plectosphaerella</taxon>
    </lineage>
</organism>
<evidence type="ECO:0000313" key="4">
    <source>
        <dbReference type="Proteomes" id="UP000813385"/>
    </source>
</evidence>
<protein>
    <submittedName>
        <fullName evidence="3">Heterokaryon incompatibility protein-domain-containing protein</fullName>
    </submittedName>
</protein>
<dbReference type="Pfam" id="PF06985">
    <property type="entry name" value="HET"/>
    <property type="match status" value="1"/>
</dbReference>
<dbReference type="PANTHER" id="PTHR24148:SF78">
    <property type="entry name" value="HETEROKARYON INCOMPATIBILITY DOMAIN-CONTAINING PROTEIN"/>
    <property type="match status" value="1"/>
</dbReference>
<dbReference type="EMBL" id="JAGPXD010000001">
    <property type="protein sequence ID" value="KAH7374686.1"/>
    <property type="molecule type" value="Genomic_DNA"/>
</dbReference>
<dbReference type="InterPro" id="IPR010730">
    <property type="entry name" value="HET"/>
</dbReference>
<reference evidence="3" key="1">
    <citation type="journal article" date="2021" name="Nat. Commun.">
        <title>Genetic determinants of endophytism in the Arabidopsis root mycobiome.</title>
        <authorList>
            <person name="Mesny F."/>
            <person name="Miyauchi S."/>
            <person name="Thiergart T."/>
            <person name="Pickel B."/>
            <person name="Atanasova L."/>
            <person name="Karlsson M."/>
            <person name="Huettel B."/>
            <person name="Barry K.W."/>
            <person name="Haridas S."/>
            <person name="Chen C."/>
            <person name="Bauer D."/>
            <person name="Andreopoulos W."/>
            <person name="Pangilinan J."/>
            <person name="LaButti K."/>
            <person name="Riley R."/>
            <person name="Lipzen A."/>
            <person name="Clum A."/>
            <person name="Drula E."/>
            <person name="Henrissat B."/>
            <person name="Kohler A."/>
            <person name="Grigoriev I.V."/>
            <person name="Martin F.M."/>
            <person name="Hacquard S."/>
        </authorList>
    </citation>
    <scope>NUCLEOTIDE SEQUENCE</scope>
    <source>
        <strain evidence="3">MPI-CAGE-AT-0016</strain>
    </source>
</reference>
<keyword evidence="4" id="KW-1185">Reference proteome</keyword>
<dbReference type="Proteomes" id="UP000813385">
    <property type="component" value="Unassembled WGS sequence"/>
</dbReference>
<accession>A0A8K0X7B7</accession>
<dbReference type="InterPro" id="IPR036770">
    <property type="entry name" value="Ankyrin_rpt-contain_sf"/>
</dbReference>
<dbReference type="InterPro" id="IPR052895">
    <property type="entry name" value="HetReg/Transcr_Mod"/>
</dbReference>
<comment type="caution">
    <text evidence="3">The sequence shown here is derived from an EMBL/GenBank/DDBJ whole genome shotgun (WGS) entry which is preliminary data.</text>
</comment>
<dbReference type="Gene3D" id="1.25.40.20">
    <property type="entry name" value="Ankyrin repeat-containing domain"/>
    <property type="match status" value="1"/>
</dbReference>
<name>A0A8K0X7B7_9PEZI</name>
<evidence type="ECO:0000259" key="2">
    <source>
        <dbReference type="Pfam" id="PF06985"/>
    </source>
</evidence>
<dbReference type="Pfam" id="PF12796">
    <property type="entry name" value="Ank_2"/>
    <property type="match status" value="1"/>
</dbReference>
<dbReference type="AlphaFoldDB" id="A0A8K0X7B7"/>
<keyword evidence="1" id="KW-0040">ANK repeat</keyword>
<proteinExistence type="predicted"/>
<gene>
    <name evidence="3" type="ORF">B0T11DRAFT_2630</name>
</gene>
<dbReference type="InterPro" id="IPR002110">
    <property type="entry name" value="Ankyrin_rpt"/>
</dbReference>
<dbReference type="PROSITE" id="PS50088">
    <property type="entry name" value="ANK_REPEAT"/>
    <property type="match status" value="1"/>
</dbReference>
<feature type="domain" description="Heterokaryon incompatibility" evidence="2">
    <location>
        <begin position="48"/>
        <end position="217"/>
    </location>
</feature>
<dbReference type="SUPFAM" id="SSF48403">
    <property type="entry name" value="Ankyrin repeat"/>
    <property type="match status" value="1"/>
</dbReference>
<feature type="repeat" description="ANK" evidence="1">
    <location>
        <begin position="540"/>
        <end position="572"/>
    </location>
</feature>
<evidence type="ECO:0000256" key="1">
    <source>
        <dbReference type="PROSITE-ProRule" id="PRU00023"/>
    </source>
</evidence>
<sequence length="609" mass="68301">MTELYRYRPLSPEPGTMRLLRLFKSPPTYPIRCELFEASLQEDDGTTYQALSYTWGSKIPSESITVEDELGRGGRVCYTFRVTGNLHTALRYIRSRDLDLVLWIDAICIDQKNPQEKSVQIGQMRTVYEKADEVLIWLGHGTDGNVEAAMDAMCRLHEEARSDRKAWKDPRNRPEIAGKIFLKQSATDPESTFLKQADAFKGLLARPWFQRIWVLQEVASARAASVLCGSRSISAAIFALMPSFLGLKVDSHIQAVLDILPGHSRQESWWNKRRDLHFLLKKFASSETSEPRDKIYALLGMSSDASDVNVFRPNYDISFEEVLRHTLIFLLFGSTEPRDDPETHKLEPIILPKMSLSNLIRHAEKPGSLFWLVHQWSVTTNQEATKALLLSHGIRPDSKHEEIVPAPVTDQEYWNVAAGDTSTTTTKIDREHETPSNVDIQSNVKIPGNVKIPRNVKIPGNFEKAPKAEGWDFINAITLSSAVRNDYVYGLRLLVQRGGAKDLQDGTLLAEAASAGSMSVVNYLLCELDGPVDVDSQQVDGRTALSFAAESGELEVMMLLMSHGADRAAKDLNGRRIVDWLEDATEKGPNWGSRLAAWRVSLYGSELAM</sequence>
<dbReference type="PROSITE" id="PS50297">
    <property type="entry name" value="ANK_REP_REGION"/>
    <property type="match status" value="1"/>
</dbReference>